<evidence type="ECO:0000313" key="3">
    <source>
        <dbReference type="EMBL" id="KAF7367854.1"/>
    </source>
</evidence>
<feature type="region of interest" description="Disordered" evidence="1">
    <location>
        <begin position="250"/>
        <end position="270"/>
    </location>
</feature>
<gene>
    <name evidence="3" type="ORF">MSAN_00849900</name>
</gene>
<keyword evidence="4" id="KW-1185">Reference proteome</keyword>
<evidence type="ECO:0000313" key="4">
    <source>
        <dbReference type="Proteomes" id="UP000623467"/>
    </source>
</evidence>
<feature type="compositionally biased region" description="Polar residues" evidence="1">
    <location>
        <begin position="185"/>
        <end position="208"/>
    </location>
</feature>
<accession>A0A8H7DA34</accession>
<feature type="compositionally biased region" description="Polar residues" evidence="1">
    <location>
        <begin position="379"/>
        <end position="391"/>
    </location>
</feature>
<comment type="caution">
    <text evidence="3">The sequence shown here is derived from an EMBL/GenBank/DDBJ whole genome shotgun (WGS) entry which is preliminary data.</text>
</comment>
<dbReference type="AlphaFoldDB" id="A0A8H7DA34"/>
<dbReference type="Proteomes" id="UP000623467">
    <property type="component" value="Unassembled WGS sequence"/>
</dbReference>
<feature type="region of interest" description="Disordered" evidence="1">
    <location>
        <begin position="368"/>
        <end position="395"/>
    </location>
</feature>
<name>A0A8H7DA34_9AGAR</name>
<keyword evidence="2" id="KW-0812">Transmembrane</keyword>
<keyword evidence="2" id="KW-0472">Membrane</keyword>
<keyword evidence="2" id="KW-1133">Transmembrane helix</keyword>
<evidence type="ECO:0008006" key="5">
    <source>
        <dbReference type="Google" id="ProtNLM"/>
    </source>
</evidence>
<reference evidence="3" key="1">
    <citation type="submission" date="2020-05" db="EMBL/GenBank/DDBJ databases">
        <title>Mycena genomes resolve the evolution of fungal bioluminescence.</title>
        <authorList>
            <person name="Tsai I.J."/>
        </authorList>
    </citation>
    <scope>NUCLEOTIDE SEQUENCE</scope>
    <source>
        <strain evidence="3">160909Yilan</strain>
    </source>
</reference>
<sequence>MKFPDKQPPTLAWQCILRVGMVGLASRDTRRRRWEHDAVECPFNLHTSEAHFPPLTPDYFSDMGLVLAVLWLLSMATQAFSAAIQVGDVQGLVYQCGTLTIRWTGGESPYNIVCVSSRLDSSISSMLRLRTTSVDGTSIAFDVTGLSFEWVVDYPAGTLLVIGVGDNFGDVDVTDAFTVSDSTESSCLSASPTGFNPTTSNSQPTSEPISLPKTINIKRIAGSVGGGVGGVFSLILGWFCCCRRNKRTTEAATPGAMENTDSKPVPMHSSSMMEPGSQMGYMYGDMNQKMTQPATPTTLSQFQPQAMFLPTTQRRDEVQSFFPELGYEQKAATPTMMVANPTPPIQQPWAYQSPAGEQGQTMITTTPDSKTVMSWEPPRSQQASSSVTTGPIVTESRERVLEGRLRALENRVTSLGDAPPSYDAKD</sequence>
<proteinExistence type="predicted"/>
<organism evidence="3 4">
    <name type="scientific">Mycena sanguinolenta</name>
    <dbReference type="NCBI Taxonomy" id="230812"/>
    <lineage>
        <taxon>Eukaryota</taxon>
        <taxon>Fungi</taxon>
        <taxon>Dikarya</taxon>
        <taxon>Basidiomycota</taxon>
        <taxon>Agaricomycotina</taxon>
        <taxon>Agaricomycetes</taxon>
        <taxon>Agaricomycetidae</taxon>
        <taxon>Agaricales</taxon>
        <taxon>Marasmiineae</taxon>
        <taxon>Mycenaceae</taxon>
        <taxon>Mycena</taxon>
    </lineage>
</organism>
<evidence type="ECO:0000256" key="1">
    <source>
        <dbReference type="SAM" id="MobiDB-lite"/>
    </source>
</evidence>
<protein>
    <recommendedName>
        <fullName evidence="5">Transmembrane protein</fullName>
    </recommendedName>
</protein>
<feature type="transmembrane region" description="Helical" evidence="2">
    <location>
        <begin position="220"/>
        <end position="239"/>
    </location>
</feature>
<dbReference type="EMBL" id="JACAZH010000005">
    <property type="protein sequence ID" value="KAF7367854.1"/>
    <property type="molecule type" value="Genomic_DNA"/>
</dbReference>
<dbReference type="OrthoDB" id="3046155at2759"/>
<feature type="region of interest" description="Disordered" evidence="1">
    <location>
        <begin position="185"/>
        <end position="210"/>
    </location>
</feature>
<evidence type="ECO:0000256" key="2">
    <source>
        <dbReference type="SAM" id="Phobius"/>
    </source>
</evidence>